<dbReference type="Proteomes" id="UP000233398">
    <property type="component" value="Unassembled WGS sequence"/>
</dbReference>
<dbReference type="GO" id="GO:0003723">
    <property type="term" value="F:RNA binding"/>
    <property type="evidence" value="ECO:0007669"/>
    <property type="project" value="InterPro"/>
</dbReference>
<dbReference type="Pfam" id="PF09907">
    <property type="entry name" value="HigB_toxin"/>
    <property type="match status" value="1"/>
</dbReference>
<dbReference type="AlphaFoldDB" id="A0A2N0VEN3"/>
<dbReference type="EMBL" id="PISP01000006">
    <property type="protein sequence ID" value="PKD42653.1"/>
    <property type="molecule type" value="Genomic_DNA"/>
</dbReference>
<name>A0A2N0VEN3_9BACT</name>
<organism evidence="1 2">
    <name type="scientific">Rhodohalobacter barkolensis</name>
    <dbReference type="NCBI Taxonomy" id="2053187"/>
    <lineage>
        <taxon>Bacteria</taxon>
        <taxon>Pseudomonadati</taxon>
        <taxon>Balneolota</taxon>
        <taxon>Balneolia</taxon>
        <taxon>Balneolales</taxon>
        <taxon>Balneolaceae</taxon>
        <taxon>Rhodohalobacter</taxon>
    </lineage>
</organism>
<dbReference type="InterPro" id="IPR018669">
    <property type="entry name" value="Toxin_HigB"/>
</dbReference>
<dbReference type="RefSeq" id="WP_101074348.1">
    <property type="nucleotide sequence ID" value="NZ_PISP01000006.1"/>
</dbReference>
<keyword evidence="2" id="KW-1185">Reference proteome</keyword>
<evidence type="ECO:0000313" key="1">
    <source>
        <dbReference type="EMBL" id="PKD42653.1"/>
    </source>
</evidence>
<protein>
    <submittedName>
        <fullName evidence="1">Addiction module toxin RelE</fullName>
    </submittedName>
</protein>
<dbReference type="GO" id="GO:0110001">
    <property type="term" value="C:toxin-antitoxin complex"/>
    <property type="evidence" value="ECO:0007669"/>
    <property type="project" value="InterPro"/>
</dbReference>
<accession>A0A2N0VEN3</accession>
<evidence type="ECO:0000313" key="2">
    <source>
        <dbReference type="Proteomes" id="UP000233398"/>
    </source>
</evidence>
<dbReference type="OrthoDB" id="9799912at2"/>
<sequence length="97" mass="11348">MRVFARKTLREFWINHSDSEDALKAWFSEAENSQWESPADIKNNYPSASILPDNRVVFNIKGNNYRLVVKINYDYGQVFIRFVGTHAEYDKIDATTI</sequence>
<reference evidence="1 2" key="1">
    <citation type="submission" date="2017-11" db="EMBL/GenBank/DDBJ databases">
        <title>Rhodohalobacter 15182 sp. nov., isolated from a salt lake.</title>
        <authorList>
            <person name="Han S."/>
        </authorList>
    </citation>
    <scope>NUCLEOTIDE SEQUENCE [LARGE SCALE GENOMIC DNA]</scope>
    <source>
        <strain evidence="1 2">15182</strain>
    </source>
</reference>
<comment type="caution">
    <text evidence="1">The sequence shown here is derived from an EMBL/GenBank/DDBJ whole genome shotgun (WGS) entry which is preliminary data.</text>
</comment>
<gene>
    <name evidence="1" type="ORF">CWD77_14690</name>
</gene>
<proteinExistence type="predicted"/>
<dbReference type="GO" id="GO:0004519">
    <property type="term" value="F:endonuclease activity"/>
    <property type="evidence" value="ECO:0007669"/>
    <property type="project" value="InterPro"/>
</dbReference>